<dbReference type="PROSITE" id="PS00888">
    <property type="entry name" value="CNMP_BINDING_1"/>
    <property type="match status" value="1"/>
</dbReference>
<dbReference type="PRINTS" id="PR00103">
    <property type="entry name" value="CAMPKINASE"/>
</dbReference>
<organism evidence="2 3">
    <name type="scientific">Blattamonas nauphoetae</name>
    <dbReference type="NCBI Taxonomy" id="2049346"/>
    <lineage>
        <taxon>Eukaryota</taxon>
        <taxon>Metamonada</taxon>
        <taxon>Preaxostyla</taxon>
        <taxon>Oxymonadida</taxon>
        <taxon>Blattamonas</taxon>
    </lineage>
</organism>
<name>A0ABQ9YK93_9EUKA</name>
<dbReference type="PANTHER" id="PTHR23011:SF28">
    <property type="entry name" value="CYCLIC NUCLEOTIDE-BINDING DOMAIN CONTAINING PROTEIN"/>
    <property type="match status" value="1"/>
</dbReference>
<accession>A0ABQ9YK93</accession>
<dbReference type="Pfam" id="PF00027">
    <property type="entry name" value="cNMP_binding"/>
    <property type="match status" value="2"/>
</dbReference>
<dbReference type="InterPro" id="IPR018490">
    <property type="entry name" value="cNMP-bd_dom_sf"/>
</dbReference>
<feature type="domain" description="Cyclic nucleotide-binding" evidence="1">
    <location>
        <begin position="42"/>
        <end position="158"/>
    </location>
</feature>
<keyword evidence="3" id="KW-1185">Reference proteome</keyword>
<dbReference type="Gene3D" id="2.60.120.10">
    <property type="entry name" value="Jelly Rolls"/>
    <property type="match status" value="2"/>
</dbReference>
<evidence type="ECO:0000313" key="3">
    <source>
        <dbReference type="Proteomes" id="UP001281761"/>
    </source>
</evidence>
<dbReference type="SUPFAM" id="SSF51206">
    <property type="entry name" value="cAMP-binding domain-like"/>
    <property type="match status" value="2"/>
</dbReference>
<dbReference type="SMART" id="SM00100">
    <property type="entry name" value="cNMP"/>
    <property type="match status" value="2"/>
</dbReference>
<dbReference type="CDD" id="cd00038">
    <property type="entry name" value="CAP_ED"/>
    <property type="match status" value="2"/>
</dbReference>
<dbReference type="InterPro" id="IPR000595">
    <property type="entry name" value="cNMP-bd_dom"/>
</dbReference>
<reference evidence="2 3" key="1">
    <citation type="journal article" date="2022" name="bioRxiv">
        <title>Genomics of Preaxostyla Flagellates Illuminates Evolutionary Transitions and the Path Towards Mitochondrial Loss.</title>
        <authorList>
            <person name="Novak L.V.F."/>
            <person name="Treitli S.C."/>
            <person name="Pyrih J."/>
            <person name="Halakuc P."/>
            <person name="Pipaliya S.V."/>
            <person name="Vacek V."/>
            <person name="Brzon O."/>
            <person name="Soukal P."/>
            <person name="Eme L."/>
            <person name="Dacks J.B."/>
            <person name="Karnkowska A."/>
            <person name="Elias M."/>
            <person name="Hampl V."/>
        </authorList>
    </citation>
    <scope>NUCLEOTIDE SEQUENCE [LARGE SCALE GENOMIC DNA]</scope>
    <source>
        <strain evidence="2">NAU3</strain>
        <tissue evidence="2">Gut</tissue>
    </source>
</reference>
<evidence type="ECO:0000313" key="2">
    <source>
        <dbReference type="EMBL" id="KAK2964164.1"/>
    </source>
</evidence>
<dbReference type="EMBL" id="JARBJD010000003">
    <property type="protein sequence ID" value="KAK2964164.1"/>
    <property type="molecule type" value="Genomic_DNA"/>
</dbReference>
<proteinExistence type="predicted"/>
<dbReference type="PANTHER" id="PTHR23011">
    <property type="entry name" value="CYCLIC NUCLEOTIDE-BINDING DOMAIN CONTAINING PROTEIN"/>
    <property type="match status" value="1"/>
</dbReference>
<comment type="caution">
    <text evidence="2">The sequence shown here is derived from an EMBL/GenBank/DDBJ whole genome shotgun (WGS) entry which is preliminary data.</text>
</comment>
<sequence>MSFATKKKQAIEKLISILDLPKYERTPEQCAVLFDFLRRSTPVSNLTDDDVFRLCQYATHHTYNDGDLIFQQDDPASAFYIIISGTVVVTKRMEIGNIHLVSGDGFGQLGILKQQPRNGTASSLGVSELLSVDAEDYRQLFANQHELEIQDRVAFLHDIGVLRHLSEDEIRMMAEVCQERVYPPNKVVVREGDDGNEMFFIVSGSVTVVMTLIYKEIPRFVEITHLGPKDFFGELSLLEANPRATSVIAHVPLTCLVLSKMDFGRIIAGATLQALREYSKQYTPRAEIFRLFCEKQKWADYKKSLVVDILATKQKKRGI</sequence>
<gene>
    <name evidence="2" type="ORF">BLNAU_695</name>
</gene>
<dbReference type="InterPro" id="IPR018488">
    <property type="entry name" value="cNMP-bd_CS"/>
</dbReference>
<dbReference type="Proteomes" id="UP001281761">
    <property type="component" value="Unassembled WGS sequence"/>
</dbReference>
<dbReference type="InterPro" id="IPR014710">
    <property type="entry name" value="RmlC-like_jellyroll"/>
</dbReference>
<evidence type="ECO:0000259" key="1">
    <source>
        <dbReference type="PROSITE" id="PS50042"/>
    </source>
</evidence>
<feature type="domain" description="Cyclic nucleotide-binding" evidence="1">
    <location>
        <begin position="161"/>
        <end position="284"/>
    </location>
</feature>
<dbReference type="PROSITE" id="PS50042">
    <property type="entry name" value="CNMP_BINDING_3"/>
    <property type="match status" value="2"/>
</dbReference>
<protein>
    <submittedName>
        <fullName evidence="2">cAMP-dependent protein kinase regulatory subunit</fullName>
    </submittedName>
</protein>